<feature type="region of interest" description="Disordered" evidence="1">
    <location>
        <begin position="44"/>
        <end position="69"/>
    </location>
</feature>
<dbReference type="Proteomes" id="UP001157017">
    <property type="component" value="Unassembled WGS sequence"/>
</dbReference>
<sequence>MEQSVLLAETEGVWALSYAADADVPGWCTTEVVVGPATLDWPVHGGGRARRPGARRPRRVTRTSRQDAL</sequence>
<organism evidence="2 3">
    <name type="scientific">Angustibacter aerolatus</name>
    <dbReference type="NCBI Taxonomy" id="1162965"/>
    <lineage>
        <taxon>Bacteria</taxon>
        <taxon>Bacillati</taxon>
        <taxon>Actinomycetota</taxon>
        <taxon>Actinomycetes</taxon>
        <taxon>Kineosporiales</taxon>
        <taxon>Kineosporiaceae</taxon>
    </lineage>
</organism>
<evidence type="ECO:0000256" key="1">
    <source>
        <dbReference type="SAM" id="MobiDB-lite"/>
    </source>
</evidence>
<dbReference type="EMBL" id="BSUZ01000001">
    <property type="protein sequence ID" value="GMA87957.1"/>
    <property type="molecule type" value="Genomic_DNA"/>
</dbReference>
<evidence type="ECO:0000313" key="3">
    <source>
        <dbReference type="Proteomes" id="UP001157017"/>
    </source>
</evidence>
<protein>
    <submittedName>
        <fullName evidence="2">Uncharacterized protein</fullName>
    </submittedName>
</protein>
<reference evidence="3" key="1">
    <citation type="journal article" date="2019" name="Int. J. Syst. Evol. Microbiol.">
        <title>The Global Catalogue of Microorganisms (GCM) 10K type strain sequencing project: providing services to taxonomists for standard genome sequencing and annotation.</title>
        <authorList>
            <consortium name="The Broad Institute Genomics Platform"/>
            <consortium name="The Broad Institute Genome Sequencing Center for Infectious Disease"/>
            <person name="Wu L."/>
            <person name="Ma J."/>
        </authorList>
    </citation>
    <scope>NUCLEOTIDE SEQUENCE [LARGE SCALE GENOMIC DNA]</scope>
    <source>
        <strain evidence="3">NBRC 108730</strain>
    </source>
</reference>
<evidence type="ECO:0000313" key="2">
    <source>
        <dbReference type="EMBL" id="GMA87957.1"/>
    </source>
</evidence>
<keyword evidence="3" id="KW-1185">Reference proteome</keyword>
<feature type="compositionally biased region" description="Basic residues" evidence="1">
    <location>
        <begin position="47"/>
        <end position="62"/>
    </location>
</feature>
<proteinExistence type="predicted"/>
<name>A0ABQ6JIA4_9ACTN</name>
<accession>A0ABQ6JIA4</accession>
<comment type="caution">
    <text evidence="2">The sequence shown here is derived from an EMBL/GenBank/DDBJ whole genome shotgun (WGS) entry which is preliminary data.</text>
</comment>
<gene>
    <name evidence="2" type="ORF">GCM10025868_32070</name>
</gene>